<dbReference type="AlphaFoldDB" id="A0A345E8E4"/>
<dbReference type="Proteomes" id="UP000252985">
    <property type="component" value="Plasmid pCBA1112-01"/>
</dbReference>
<dbReference type="PANTHER" id="PTHR42850">
    <property type="entry name" value="METALLOPHOSPHOESTERASE"/>
    <property type="match status" value="1"/>
</dbReference>
<dbReference type="Pfam" id="PF12850">
    <property type="entry name" value="Metallophos_2"/>
    <property type="match status" value="1"/>
</dbReference>
<keyword evidence="5" id="KW-0614">Plasmid</keyword>
<dbReference type="PANTHER" id="PTHR42850:SF2">
    <property type="entry name" value="BLL5683 PROTEIN"/>
    <property type="match status" value="1"/>
</dbReference>
<feature type="domain" description="Calcineurin-like phosphoesterase" evidence="4">
    <location>
        <begin position="8"/>
        <end position="182"/>
    </location>
</feature>
<dbReference type="InterPro" id="IPR024654">
    <property type="entry name" value="Calcineurin-like_PHP_lpxH"/>
</dbReference>
<keyword evidence="1 3" id="KW-0479">Metal-binding</keyword>
<evidence type="ECO:0000313" key="6">
    <source>
        <dbReference type="Proteomes" id="UP000252985"/>
    </source>
</evidence>
<dbReference type="InterPro" id="IPR050126">
    <property type="entry name" value="Ap4A_hydrolase"/>
</dbReference>
<dbReference type="InterPro" id="IPR020935">
    <property type="entry name" value="PdiEstase_YfcE_CS"/>
</dbReference>
<comment type="similarity">
    <text evidence="3">Belongs to the metallophosphoesterase superfamily. YfcE family.</text>
</comment>
<dbReference type="PIRSF" id="PIRSF000883">
    <property type="entry name" value="Pesterase_MJ0912"/>
    <property type="match status" value="1"/>
</dbReference>
<geneLocation type="plasmid" evidence="6">
    <name>pcba1112-01</name>
</geneLocation>
<gene>
    <name evidence="5" type="ORF">DU484_00630</name>
</gene>
<protein>
    <recommendedName>
        <fullName evidence="3">Phosphoesterase</fullName>
        <ecNumber evidence="3">3.1.4.-</ecNumber>
    </recommendedName>
</protein>
<name>A0A345E8E4_9EURY</name>
<reference evidence="5 6" key="1">
    <citation type="submission" date="2018-07" db="EMBL/GenBank/DDBJ databases">
        <title>Genome sequences of Haloplanus sp. CBA1112.</title>
        <authorList>
            <person name="Kim Y.B."/>
            <person name="Roh S.W."/>
        </authorList>
    </citation>
    <scope>NUCLEOTIDE SEQUENCE [LARGE SCALE GENOMIC DNA]</scope>
    <source>
        <strain evidence="5 6">CBA1112</strain>
        <plasmid evidence="6">pcba1112-01</plasmid>
    </source>
</reference>
<dbReference type="NCBIfam" id="TIGR00040">
    <property type="entry name" value="yfcE"/>
    <property type="match status" value="1"/>
</dbReference>
<evidence type="ECO:0000256" key="1">
    <source>
        <dbReference type="ARBA" id="ARBA00022723"/>
    </source>
</evidence>
<accession>A0A345E8E4</accession>
<evidence type="ECO:0000256" key="2">
    <source>
        <dbReference type="ARBA" id="ARBA00022801"/>
    </source>
</evidence>
<dbReference type="GO" id="GO:0016791">
    <property type="term" value="F:phosphatase activity"/>
    <property type="evidence" value="ECO:0007669"/>
    <property type="project" value="TreeGrafter"/>
</dbReference>
<organism evidence="5 6">
    <name type="scientific">Haloplanus rubicundus</name>
    <dbReference type="NCBI Taxonomy" id="1547898"/>
    <lineage>
        <taxon>Archaea</taxon>
        <taxon>Methanobacteriati</taxon>
        <taxon>Methanobacteriota</taxon>
        <taxon>Stenosarchaea group</taxon>
        <taxon>Halobacteria</taxon>
        <taxon>Halobacteriales</taxon>
        <taxon>Haloferacaceae</taxon>
        <taxon>Haloplanus</taxon>
    </lineage>
</organism>
<dbReference type="GeneID" id="37285438"/>
<keyword evidence="2" id="KW-0378">Hydrolase</keyword>
<dbReference type="SUPFAM" id="SSF56300">
    <property type="entry name" value="Metallo-dependent phosphatases"/>
    <property type="match status" value="1"/>
</dbReference>
<sequence length="218" mass="24103">MTDAPRTIGLIADVHVNLPALEAVLTDMPDTDALVHAGDVAGYGPWPNECVAMLRDRDTISVRGNYDQTVIDGEAYESSDRYAQNNLTDDNMAWLRGCPDKQSLFDDRVVVVHGHPDERFRYTEAEKFSSGLLGHEDVLVLGHTHQQATAEFDEGIVVNPGSVGDPRDGDERAAYAILDLSTWSVDLRRVAYDIDRVVAAVEESSISAYHTNRFRNEG</sequence>
<dbReference type="KEGG" id="haq:DU484_00630"/>
<dbReference type="InterPro" id="IPR000979">
    <property type="entry name" value="Phosphodiesterase_MJ0936/Vps29"/>
</dbReference>
<proteinExistence type="inferred from homology"/>
<comment type="cofactor">
    <cofactor evidence="3">
        <name>a divalent metal cation</name>
        <dbReference type="ChEBI" id="CHEBI:60240"/>
    </cofactor>
</comment>
<dbReference type="PROSITE" id="PS01269">
    <property type="entry name" value="UPF0025"/>
    <property type="match status" value="1"/>
</dbReference>
<dbReference type="GO" id="GO:0005737">
    <property type="term" value="C:cytoplasm"/>
    <property type="evidence" value="ECO:0007669"/>
    <property type="project" value="TreeGrafter"/>
</dbReference>
<dbReference type="InterPro" id="IPR029052">
    <property type="entry name" value="Metallo-depent_PP-like"/>
</dbReference>
<evidence type="ECO:0000256" key="3">
    <source>
        <dbReference type="RuleBase" id="RU362039"/>
    </source>
</evidence>
<dbReference type="EMBL" id="CP031147">
    <property type="protein sequence ID" value="AXG08466.1"/>
    <property type="molecule type" value="Genomic_DNA"/>
</dbReference>
<evidence type="ECO:0000313" key="5">
    <source>
        <dbReference type="EMBL" id="AXG08466.1"/>
    </source>
</evidence>
<dbReference type="InterPro" id="IPR011152">
    <property type="entry name" value="Pesterase_MJ0912"/>
</dbReference>
<evidence type="ECO:0000259" key="4">
    <source>
        <dbReference type="Pfam" id="PF12850"/>
    </source>
</evidence>
<dbReference type="RefSeq" id="WP_114604790.1">
    <property type="nucleotide sequence ID" value="NZ_CP031147.1"/>
</dbReference>
<dbReference type="Gene3D" id="3.60.21.10">
    <property type="match status" value="1"/>
</dbReference>
<dbReference type="GO" id="GO:0046872">
    <property type="term" value="F:metal ion binding"/>
    <property type="evidence" value="ECO:0007669"/>
    <property type="project" value="UniProtKB-KW"/>
</dbReference>
<dbReference type="EC" id="3.1.4.-" evidence="3"/>